<evidence type="ECO:0000256" key="3">
    <source>
        <dbReference type="ARBA" id="ARBA00022692"/>
    </source>
</evidence>
<evidence type="ECO:0000256" key="5">
    <source>
        <dbReference type="ARBA" id="ARBA00023136"/>
    </source>
</evidence>
<evidence type="ECO:0000256" key="7">
    <source>
        <dbReference type="SAM" id="Phobius"/>
    </source>
</evidence>
<evidence type="ECO:0000256" key="1">
    <source>
        <dbReference type="ARBA" id="ARBA00004141"/>
    </source>
</evidence>
<sequence length="514" mass="57145">MIKPHPSGNHASDEEIDRTNSSPAPALELFELQKWTSNSSRSDYDPDGQEDIDSIRHPEQDDEFEESLSKRRRDSSSTIRSFMLYTPDEEQAVIRKLDRRLVLFVALLYMLSFLDRSNIGNAKIAGMYDDLHLSSTVCVASWGLIASLQSLAFSFPSMLALRALLGIGEAAFVGIPFYMSFFYKRDELAFRTGLFISAAPLATSFAGTLAWAITKVGDAVPIASWRLLFLVEGFPSIVVAVFVYLHIPDSPASVRYLTARERKVAEIRLRKENEPEAGTQRGLDWRQIRRTLLDPKAYLTAACFFCLNVAFSSLPVFLPTIISEMGHSTLTSQALTAPPYAFAFFTVLLTAWLSDRYKVRSPFVIFHALLASFGYAMMAIAGSMHAYPTIRYLGVYPASVGFFSAITIIITWTINNQESDSGKGTGLAMLNYIGQLGPLVGVHLYPDSDQPYYVRGMSLCAGFTAAVALLAYGLRRYLLSKNRMARVGEKADAGEDEGLVSADEQVRRQFVFMI</sequence>
<evidence type="ECO:0000313" key="9">
    <source>
        <dbReference type="Proteomes" id="UP001161017"/>
    </source>
</evidence>
<evidence type="ECO:0000256" key="4">
    <source>
        <dbReference type="ARBA" id="ARBA00022989"/>
    </source>
</evidence>
<feature type="transmembrane region" description="Helical" evidence="7">
    <location>
        <begin position="101"/>
        <end position="119"/>
    </location>
</feature>
<keyword evidence="5 7" id="KW-0472">Membrane</keyword>
<organism evidence="8 9">
    <name type="scientific">Ramalina farinacea</name>
    <dbReference type="NCBI Taxonomy" id="258253"/>
    <lineage>
        <taxon>Eukaryota</taxon>
        <taxon>Fungi</taxon>
        <taxon>Dikarya</taxon>
        <taxon>Ascomycota</taxon>
        <taxon>Pezizomycotina</taxon>
        <taxon>Lecanoromycetes</taxon>
        <taxon>OSLEUM clade</taxon>
        <taxon>Lecanoromycetidae</taxon>
        <taxon>Lecanorales</taxon>
        <taxon>Lecanorineae</taxon>
        <taxon>Ramalinaceae</taxon>
        <taxon>Ramalina</taxon>
    </lineage>
</organism>
<dbReference type="PANTHER" id="PTHR43791">
    <property type="entry name" value="PERMEASE-RELATED"/>
    <property type="match status" value="1"/>
</dbReference>
<keyword evidence="9" id="KW-1185">Reference proteome</keyword>
<evidence type="ECO:0000256" key="6">
    <source>
        <dbReference type="SAM" id="MobiDB-lite"/>
    </source>
</evidence>
<reference evidence="8" key="1">
    <citation type="journal article" date="2023" name="Genome Biol. Evol.">
        <title>First Whole Genome Sequence and Flow Cytometry Genome Size Data for the Lichen-Forming Fungus Ramalina farinacea (Ascomycota).</title>
        <authorList>
            <person name="Llewellyn T."/>
            <person name="Mian S."/>
            <person name="Hill R."/>
            <person name="Leitch I.J."/>
            <person name="Gaya E."/>
        </authorList>
    </citation>
    <scope>NUCLEOTIDE SEQUENCE</scope>
    <source>
        <strain evidence="8">LIQ254RAFAR</strain>
    </source>
</reference>
<feature type="transmembrane region" description="Helical" evidence="7">
    <location>
        <begin position="365"/>
        <end position="387"/>
    </location>
</feature>
<feature type="region of interest" description="Disordered" evidence="6">
    <location>
        <begin position="37"/>
        <end position="72"/>
    </location>
</feature>
<comment type="caution">
    <text evidence="8">The sequence shown here is derived from an EMBL/GenBank/DDBJ whole genome shotgun (WGS) entry which is preliminary data.</text>
</comment>
<feature type="region of interest" description="Disordered" evidence="6">
    <location>
        <begin position="1"/>
        <end position="23"/>
    </location>
</feature>
<keyword evidence="3 7" id="KW-0812">Transmembrane</keyword>
<dbReference type="Gene3D" id="1.20.1250.20">
    <property type="entry name" value="MFS general substrate transporter like domains"/>
    <property type="match status" value="1"/>
</dbReference>
<dbReference type="EMBL" id="JAPUFD010000003">
    <property type="protein sequence ID" value="MDI1486328.1"/>
    <property type="molecule type" value="Genomic_DNA"/>
</dbReference>
<dbReference type="GO" id="GO:0016020">
    <property type="term" value="C:membrane"/>
    <property type="evidence" value="ECO:0007669"/>
    <property type="project" value="UniProtKB-SubCell"/>
</dbReference>
<dbReference type="InterPro" id="IPR036259">
    <property type="entry name" value="MFS_trans_sf"/>
</dbReference>
<evidence type="ECO:0000313" key="8">
    <source>
        <dbReference type="EMBL" id="MDI1486328.1"/>
    </source>
</evidence>
<dbReference type="FunFam" id="1.20.1250.20:FF:000013">
    <property type="entry name" value="MFS general substrate transporter"/>
    <property type="match status" value="1"/>
</dbReference>
<dbReference type="Proteomes" id="UP001161017">
    <property type="component" value="Unassembled WGS sequence"/>
</dbReference>
<comment type="subcellular location">
    <subcellularLocation>
        <location evidence="1">Membrane</location>
        <topology evidence="1">Multi-pass membrane protein</topology>
    </subcellularLocation>
</comment>
<dbReference type="GO" id="GO:0022857">
    <property type="term" value="F:transmembrane transporter activity"/>
    <property type="evidence" value="ECO:0007669"/>
    <property type="project" value="InterPro"/>
</dbReference>
<name>A0AA43QGX5_9LECA</name>
<proteinExistence type="predicted"/>
<feature type="transmembrane region" description="Helical" evidence="7">
    <location>
        <begin position="193"/>
        <end position="213"/>
    </location>
</feature>
<dbReference type="InterPro" id="IPR011701">
    <property type="entry name" value="MFS"/>
</dbReference>
<keyword evidence="2" id="KW-0813">Transport</keyword>
<dbReference type="PANTHER" id="PTHR43791:SF27">
    <property type="entry name" value="TRANSPORTER, PUTATIVE (AFU_ORTHOLOGUE AFUA_2G15730)-RELATED"/>
    <property type="match status" value="1"/>
</dbReference>
<feature type="transmembrane region" description="Helical" evidence="7">
    <location>
        <begin position="452"/>
        <end position="474"/>
    </location>
</feature>
<feature type="transmembrane region" description="Helical" evidence="7">
    <location>
        <begin position="297"/>
        <end position="322"/>
    </location>
</feature>
<feature type="transmembrane region" description="Helical" evidence="7">
    <location>
        <begin position="393"/>
        <end position="414"/>
    </location>
</feature>
<feature type="transmembrane region" description="Helical" evidence="7">
    <location>
        <begin position="334"/>
        <end position="353"/>
    </location>
</feature>
<dbReference type="AlphaFoldDB" id="A0AA43QGX5"/>
<gene>
    <name evidence="8" type="ORF">OHK93_005555</name>
</gene>
<dbReference type="Pfam" id="PF07690">
    <property type="entry name" value="MFS_1"/>
    <property type="match status" value="1"/>
</dbReference>
<feature type="transmembrane region" description="Helical" evidence="7">
    <location>
        <begin position="159"/>
        <end position="181"/>
    </location>
</feature>
<feature type="transmembrane region" description="Helical" evidence="7">
    <location>
        <begin position="225"/>
        <end position="247"/>
    </location>
</feature>
<feature type="transmembrane region" description="Helical" evidence="7">
    <location>
        <begin position="131"/>
        <end position="153"/>
    </location>
</feature>
<accession>A0AA43QGX5</accession>
<dbReference type="SUPFAM" id="SSF103473">
    <property type="entry name" value="MFS general substrate transporter"/>
    <property type="match status" value="1"/>
</dbReference>
<keyword evidence="4 7" id="KW-1133">Transmembrane helix</keyword>
<evidence type="ECO:0000256" key="2">
    <source>
        <dbReference type="ARBA" id="ARBA00022448"/>
    </source>
</evidence>
<protein>
    <submittedName>
        <fullName evidence="8">Uncharacterized protein</fullName>
    </submittedName>
</protein>